<dbReference type="InterPro" id="IPR036188">
    <property type="entry name" value="FAD/NAD-bd_sf"/>
</dbReference>
<dbReference type="eggNOG" id="KOG1399">
    <property type="taxonomic scope" value="Eukaryota"/>
</dbReference>
<reference evidence="3 4" key="1">
    <citation type="journal article" date="2013" name="MBio">
        <title>Genome sequencing of the plant pathogen Taphrina deformans, the causal agent of peach leaf curl.</title>
        <authorList>
            <person name="Cisse O.H."/>
            <person name="Almeida J.M.G.C.F."/>
            <person name="Fonseca A."/>
            <person name="Kumar A.A."/>
            <person name="Salojaervi J."/>
            <person name="Overmyer K."/>
            <person name="Hauser P.M."/>
            <person name="Pagni M."/>
        </authorList>
    </citation>
    <scope>NUCLEOTIDE SEQUENCE [LARGE SCALE GENOMIC DNA]</scope>
    <source>
        <strain evidence="4">PYCC 5710 / ATCC 11124 / CBS 356.35 / IMI 108563 / JCM 9778 / NBRC 8474</strain>
    </source>
</reference>
<comment type="caution">
    <text evidence="3">The sequence shown here is derived from an EMBL/GenBank/DDBJ whole genome shotgun (WGS) entry which is preliminary data.</text>
</comment>
<keyword evidence="2 3" id="KW-0503">Monooxygenase</keyword>
<keyword evidence="2 3" id="KW-0560">Oxidoreductase</keyword>
<dbReference type="InterPro" id="IPR051820">
    <property type="entry name" value="FAD-binding_MO"/>
</dbReference>
<dbReference type="STRING" id="1097556.R4XCP3"/>
<dbReference type="OrthoDB" id="66881at2759"/>
<dbReference type="Gene3D" id="3.50.50.60">
    <property type="entry name" value="FAD/NAD(P)-binding domain"/>
    <property type="match status" value="3"/>
</dbReference>
<dbReference type="PANTHER" id="PTHR43872:SF1">
    <property type="entry name" value="MONOOXYGENASE, PUTATIVE (AFU_ORTHOLOGUE AFUA_8G02570)-RELATED"/>
    <property type="match status" value="1"/>
</dbReference>
<evidence type="ECO:0000256" key="1">
    <source>
        <dbReference type="ARBA" id="ARBA00001974"/>
    </source>
</evidence>
<dbReference type="GO" id="GO:0004497">
    <property type="term" value="F:monooxygenase activity"/>
    <property type="evidence" value="ECO:0007669"/>
    <property type="project" value="UniProtKB-KW"/>
</dbReference>
<evidence type="ECO:0000313" key="3">
    <source>
        <dbReference type="EMBL" id="CCG81075.1"/>
    </source>
</evidence>
<protein>
    <submittedName>
        <fullName evidence="3">Flavin-binding monooxygenase</fullName>
    </submittedName>
</protein>
<gene>
    <name evidence="3" type="ORF">TAPDE_000762</name>
</gene>
<name>R4XCP3_TAPDE</name>
<evidence type="ECO:0000256" key="2">
    <source>
        <dbReference type="ARBA" id="ARBA00023033"/>
    </source>
</evidence>
<comment type="cofactor">
    <cofactor evidence="1">
        <name>FAD</name>
        <dbReference type="ChEBI" id="CHEBI:57692"/>
    </cofactor>
</comment>
<dbReference type="Proteomes" id="UP000013776">
    <property type="component" value="Unassembled WGS sequence"/>
</dbReference>
<organism evidence="3 4">
    <name type="scientific">Taphrina deformans (strain PYCC 5710 / ATCC 11124 / CBS 356.35 / IMI 108563 / JCM 9778 / NBRC 8474)</name>
    <name type="common">Peach leaf curl fungus</name>
    <name type="synonym">Lalaria deformans</name>
    <dbReference type="NCBI Taxonomy" id="1097556"/>
    <lineage>
        <taxon>Eukaryota</taxon>
        <taxon>Fungi</taxon>
        <taxon>Dikarya</taxon>
        <taxon>Ascomycota</taxon>
        <taxon>Taphrinomycotina</taxon>
        <taxon>Taphrinomycetes</taxon>
        <taxon>Taphrinales</taxon>
        <taxon>Taphrinaceae</taxon>
        <taxon>Taphrina</taxon>
    </lineage>
</organism>
<accession>R4XCP3</accession>
<sequence>MQSDFDLIIIGAGISGINAAQRIQTSAPGCDYTILEARDTLGGTWALFKYPGIRSDSDLFTFGFAWKPWSGSTRFANGQQITDYMTEAAQEYGIDKKIQYNQTVTALDWSSEKAIWSIKVDTAEGHRSLTAKFVILGTGYYNYHEPLKADVAGIQNFKGKVVYPQFWPEDLDYKNKKVVIVGSGATAITLLPNMADKAAKVTMLQRSPSYVMTLPNKVPKYPSWVPKLLVFSISYIRYLILPYIFVTFCRTFPNAARKMIRKRTMEELPSTLPHDPHFNPTYNPWEQRLCMSPDGDFFKSIRDGKANVVTGKIANMTRNSVQLDSGDSLEADIVVLATGLKLQMAGGAKITVDGTPINIGKKYIWRGVMLQDVPNCAFVIGYTSASWTLGADCTALVVCRLLKQLEQRNSRFVVARAKDGEALKEVSVLNLTSTYVKKAQSELPRASETGPWQARSNYFRDYLFAKFGALSADGLEYK</sequence>
<dbReference type="Pfam" id="PF13738">
    <property type="entry name" value="Pyr_redox_3"/>
    <property type="match status" value="1"/>
</dbReference>
<proteinExistence type="predicted"/>
<keyword evidence="4" id="KW-1185">Reference proteome</keyword>
<dbReference type="PRINTS" id="PR00411">
    <property type="entry name" value="PNDRDTASEI"/>
</dbReference>
<dbReference type="EMBL" id="CAHR02000025">
    <property type="protein sequence ID" value="CCG81075.1"/>
    <property type="molecule type" value="Genomic_DNA"/>
</dbReference>
<evidence type="ECO:0000313" key="4">
    <source>
        <dbReference type="Proteomes" id="UP000013776"/>
    </source>
</evidence>
<dbReference type="SUPFAM" id="SSF51905">
    <property type="entry name" value="FAD/NAD(P)-binding domain"/>
    <property type="match status" value="2"/>
</dbReference>
<dbReference type="PANTHER" id="PTHR43872">
    <property type="entry name" value="MONOOXYGENASE, PUTATIVE (AFU_ORTHOLOGUE AFUA_8G02570)-RELATED"/>
    <property type="match status" value="1"/>
</dbReference>
<dbReference type="VEuPathDB" id="FungiDB:TAPDE_000762"/>
<dbReference type="AlphaFoldDB" id="R4XCP3"/>